<evidence type="ECO:0000313" key="1">
    <source>
        <dbReference type="EMBL" id="KYN34183.1"/>
    </source>
</evidence>
<proteinExistence type="predicted"/>
<accession>A0A195F142</accession>
<dbReference type="EMBL" id="KQ981864">
    <property type="protein sequence ID" value="KYN34183.1"/>
    <property type="molecule type" value="Genomic_DNA"/>
</dbReference>
<name>A0A195F142_9HYME</name>
<keyword evidence="2" id="KW-1185">Reference proteome</keyword>
<protein>
    <submittedName>
        <fullName evidence="1">Uncharacterized protein</fullName>
    </submittedName>
</protein>
<dbReference type="AlphaFoldDB" id="A0A195F142"/>
<organism evidence="1 2">
    <name type="scientific">Trachymyrmex septentrionalis</name>
    <dbReference type="NCBI Taxonomy" id="34720"/>
    <lineage>
        <taxon>Eukaryota</taxon>
        <taxon>Metazoa</taxon>
        <taxon>Ecdysozoa</taxon>
        <taxon>Arthropoda</taxon>
        <taxon>Hexapoda</taxon>
        <taxon>Insecta</taxon>
        <taxon>Pterygota</taxon>
        <taxon>Neoptera</taxon>
        <taxon>Endopterygota</taxon>
        <taxon>Hymenoptera</taxon>
        <taxon>Apocrita</taxon>
        <taxon>Aculeata</taxon>
        <taxon>Formicoidea</taxon>
        <taxon>Formicidae</taxon>
        <taxon>Myrmicinae</taxon>
        <taxon>Trachymyrmex</taxon>
    </lineage>
</organism>
<evidence type="ECO:0000313" key="2">
    <source>
        <dbReference type="Proteomes" id="UP000078541"/>
    </source>
</evidence>
<dbReference type="Proteomes" id="UP000078541">
    <property type="component" value="Unassembled WGS sequence"/>
</dbReference>
<sequence length="151" mass="17031">MDMRGCAATPRRPSGHLQKQNGYLVSQRYREMAAEPCCPPAFCLRRTKQRTHIKAIVCPCMRNGACLAIEVGGRDVPAPRLSWEPSSPPLHPLWWVAATSAVFLHVNVWRCIAPDDEKFWKELKKTTAEWNKRKAETKLRSFLVLGVSGGC</sequence>
<gene>
    <name evidence="1" type="ORF">ALC56_11289</name>
</gene>
<reference evidence="1 2" key="1">
    <citation type="submission" date="2016-03" db="EMBL/GenBank/DDBJ databases">
        <title>Trachymyrmex septentrionalis WGS genome.</title>
        <authorList>
            <person name="Nygaard S."/>
            <person name="Hu H."/>
            <person name="Boomsma J."/>
            <person name="Zhang G."/>
        </authorList>
    </citation>
    <scope>NUCLEOTIDE SEQUENCE [LARGE SCALE GENOMIC DNA]</scope>
    <source>
        <strain evidence="1">Tsep2-gDNA-1</strain>
        <tissue evidence="1">Whole body</tissue>
    </source>
</reference>